<evidence type="ECO:0000256" key="1">
    <source>
        <dbReference type="ARBA" id="ARBA00023125"/>
    </source>
</evidence>
<sequence>MQHVWGTRYQDGSNVVDAVVRILCRKLGNQSARVETLTGVGYRLR</sequence>
<proteinExistence type="predicted"/>
<dbReference type="GO" id="GO:0006355">
    <property type="term" value="P:regulation of DNA-templated transcription"/>
    <property type="evidence" value="ECO:0007669"/>
    <property type="project" value="InterPro"/>
</dbReference>
<dbReference type="InterPro" id="IPR001867">
    <property type="entry name" value="OmpR/PhoB-type_DNA-bd"/>
</dbReference>
<name>A0AAU7XRV8_9GAMM</name>
<dbReference type="KEGG" id="vrs:V8F66_09705"/>
<keyword evidence="1 2" id="KW-0238">DNA-binding</keyword>
<accession>A0AAU7XRV8</accession>
<dbReference type="InterPro" id="IPR036388">
    <property type="entry name" value="WH-like_DNA-bd_sf"/>
</dbReference>
<gene>
    <name evidence="4" type="ORF">V8F66_09705</name>
</gene>
<dbReference type="SUPFAM" id="SSF46894">
    <property type="entry name" value="C-terminal effector domain of the bipartite response regulators"/>
    <property type="match status" value="1"/>
</dbReference>
<evidence type="ECO:0000256" key="2">
    <source>
        <dbReference type="PROSITE-ProRule" id="PRU01091"/>
    </source>
</evidence>
<evidence type="ECO:0000313" key="4">
    <source>
        <dbReference type="EMBL" id="XBY60725.1"/>
    </source>
</evidence>
<dbReference type="Gene3D" id="1.10.10.10">
    <property type="entry name" value="Winged helix-like DNA-binding domain superfamily/Winged helix DNA-binding domain"/>
    <property type="match status" value="1"/>
</dbReference>
<dbReference type="PROSITE" id="PS51755">
    <property type="entry name" value="OMPR_PHOB"/>
    <property type="match status" value="1"/>
</dbReference>
<dbReference type="AlphaFoldDB" id="A0AAU7XRV8"/>
<dbReference type="InterPro" id="IPR016032">
    <property type="entry name" value="Sig_transdc_resp-reg_C-effctor"/>
</dbReference>
<dbReference type="GO" id="GO:0000160">
    <property type="term" value="P:phosphorelay signal transduction system"/>
    <property type="evidence" value="ECO:0007669"/>
    <property type="project" value="InterPro"/>
</dbReference>
<dbReference type="GO" id="GO:0003677">
    <property type="term" value="F:DNA binding"/>
    <property type="evidence" value="ECO:0007669"/>
    <property type="project" value="UniProtKB-UniRule"/>
</dbReference>
<protein>
    <submittedName>
        <fullName evidence="4">Winged helix-turn-helix domain-containing protein</fullName>
    </submittedName>
</protein>
<feature type="domain" description="OmpR/PhoB-type" evidence="3">
    <location>
        <begin position="1"/>
        <end position="45"/>
    </location>
</feature>
<feature type="DNA-binding region" description="OmpR/PhoB-type" evidence="2">
    <location>
        <begin position="1"/>
        <end position="45"/>
    </location>
</feature>
<reference evidence="4" key="1">
    <citation type="submission" date="2024-02" db="EMBL/GenBank/DDBJ databases">
        <title>Complete genome sequence of Vreelandella sp. SM1641, a marine exopolysaccharide-producing bacterium isolated from deep-sea hydrothermal sediment of the southwest Indian Ocean.</title>
        <authorList>
            <person name="Zhu H."/>
            <person name="Sun M."/>
        </authorList>
    </citation>
    <scope>NUCLEOTIDE SEQUENCE</scope>
    <source>
        <strain evidence="4">SM1641</strain>
    </source>
</reference>
<dbReference type="EMBL" id="CP158484">
    <property type="protein sequence ID" value="XBY60725.1"/>
    <property type="molecule type" value="Genomic_DNA"/>
</dbReference>
<organism evidence="4">
    <name type="scientific">Vreelandella sp. SM1641</name>
    <dbReference type="NCBI Taxonomy" id="3126101"/>
    <lineage>
        <taxon>Bacteria</taxon>
        <taxon>Pseudomonadati</taxon>
        <taxon>Pseudomonadota</taxon>
        <taxon>Gammaproteobacteria</taxon>
        <taxon>Oceanospirillales</taxon>
        <taxon>Halomonadaceae</taxon>
        <taxon>Vreelandella</taxon>
    </lineage>
</organism>
<dbReference type="Pfam" id="PF00486">
    <property type="entry name" value="Trans_reg_C"/>
    <property type="match status" value="1"/>
</dbReference>
<evidence type="ECO:0000259" key="3">
    <source>
        <dbReference type="PROSITE" id="PS51755"/>
    </source>
</evidence>